<feature type="signal peptide" evidence="7">
    <location>
        <begin position="1"/>
        <end position="24"/>
    </location>
</feature>
<feature type="domain" description="TonB-dependent transporter Oar-like beta-barrel" evidence="8">
    <location>
        <begin position="241"/>
        <end position="1118"/>
    </location>
</feature>
<gene>
    <name evidence="9" type="ORF">HDF15_002528</name>
</gene>
<dbReference type="GO" id="GO:0009279">
    <property type="term" value="C:cell outer membrane"/>
    <property type="evidence" value="ECO:0007669"/>
    <property type="project" value="UniProtKB-SubCell"/>
</dbReference>
<evidence type="ECO:0000256" key="2">
    <source>
        <dbReference type="ARBA" id="ARBA00022448"/>
    </source>
</evidence>
<dbReference type="Pfam" id="PF25183">
    <property type="entry name" value="OMP_b-brl_4"/>
    <property type="match status" value="1"/>
</dbReference>
<dbReference type="AlphaFoldDB" id="A0A7W7ZQD9"/>
<keyword evidence="5" id="KW-0472">Membrane</keyword>
<keyword evidence="6" id="KW-0998">Cell outer membrane</keyword>
<evidence type="ECO:0000256" key="7">
    <source>
        <dbReference type="SAM" id="SignalP"/>
    </source>
</evidence>
<dbReference type="Pfam" id="PF13620">
    <property type="entry name" value="CarboxypepD_reg"/>
    <property type="match status" value="1"/>
</dbReference>
<evidence type="ECO:0000256" key="5">
    <source>
        <dbReference type="ARBA" id="ARBA00023136"/>
    </source>
</evidence>
<sequence>MFKRTASFALLAMALAGMCTGAFAQTSTEGAIAGSVFDTTGAVIPGAKVTIINQGTNDTINLTADGSGYFKAPLLEPGTYKTHVTADGFGGLDSTVLVQVGQVTNFAPHLANGGTTVQISVSADVPVLNFDGPEFASNINKQAVDNIPINNRRWSALALLTPGATVDSSGFGLIQFRGISDLLNNIEIDGADDNQAYFAEERGRTREAYSTSAAAVREFQVNSGVYPAQYGRAAGGVINSITTSGTNAIHGQAYFYDRESKFNAFNDQSTIPVVGVSGAVTNDPFKPKDLRKIYGFSAGGPLMKDKLFWFYTYDQHSRIFPLSGVATNPGSVNNTTSPGFNALPDATLPGTATCNATTGVLGNASSVTDTIDAQACTLAARLKLGSYAAGVALYQSDLNALNSDLGLIPRTGYQEINTPKLDYQINNKEHLSLLFHRLRWDSPGGVQTNATGDYSLSSSGTDFVKLDYGVAKLTSLILSNLSNELLYQYSRELNDEGQQPFTPYDLNQLKQTDGDVPYLSLNTAKNGAFFGSPYYSQRPAYPLERKWQVGDSLYLSKGNNSFKFGVDIVQNDDFTNQAQYYEGDYIYTTNLANYFADLGSKGQATGTCDVNQSAAASATVNALGTYPCYNSYEQGYGPTTFDFSTLDYGFFAQDNYKITPRLTLELGLRYDYEQTPAAYSNLIAPATLNGSNFVPYNGIGNSPNDKNNFGPRIGFSYDLYGSGRTVLRGGYGLYYGRITNGNLGTVLSSTGSPLSQSSPTLKASQGLGVVPTFGNRFTTAQENGGASAFFRAPNLQNPQVHEFDLQVQQDLGHGTVFQVSYLGALGRELPNFLDVNLNPASRQSVNVTFLDTTGKSPIPNGTVIPTTVYTKYGNTALLGPSAVNFSAITEYLSNVNSSYNALAFEVQNRSLKSLQFDASYTWSHSLDFYQNNSSAGSTQSWYDPFGNQRVNYGNSSYNTPSRFVGYALYNFPGTSGGPRALKYLTNDWSLDDTFQFQTGLPYSFGTSGSISSTAIQSGFAGSGGPAFIPQLGHNNLYYNRILVDDVRIEKQFPITERMHLQVYLQAFNVANHQNETAVNGTAYAFSGTSATAGTATYQTNFGTVNKTNNSGFSYTPRQLELATRLYF</sequence>
<protein>
    <recommendedName>
        <fullName evidence="8">TonB-dependent transporter Oar-like beta-barrel domain-containing protein</fullName>
    </recommendedName>
</protein>
<evidence type="ECO:0000256" key="6">
    <source>
        <dbReference type="ARBA" id="ARBA00023237"/>
    </source>
</evidence>
<dbReference type="GO" id="GO:0044718">
    <property type="term" value="P:siderophore transmembrane transport"/>
    <property type="evidence" value="ECO:0007669"/>
    <property type="project" value="TreeGrafter"/>
</dbReference>
<name>A0A7W7ZQD9_9BACT</name>
<accession>A0A7W7ZQD9</accession>
<keyword evidence="4" id="KW-0812">Transmembrane</keyword>
<dbReference type="InterPro" id="IPR039426">
    <property type="entry name" value="TonB-dep_rcpt-like"/>
</dbReference>
<evidence type="ECO:0000313" key="10">
    <source>
        <dbReference type="Proteomes" id="UP000584867"/>
    </source>
</evidence>
<evidence type="ECO:0000256" key="1">
    <source>
        <dbReference type="ARBA" id="ARBA00004571"/>
    </source>
</evidence>
<reference evidence="9 10" key="1">
    <citation type="submission" date="2020-08" db="EMBL/GenBank/DDBJ databases">
        <title>Genomic Encyclopedia of Type Strains, Phase IV (KMG-V): Genome sequencing to study the core and pangenomes of soil and plant-associated prokaryotes.</title>
        <authorList>
            <person name="Whitman W."/>
        </authorList>
    </citation>
    <scope>NUCLEOTIDE SEQUENCE [LARGE SCALE GENOMIC DNA]</scope>
    <source>
        <strain evidence="9 10">X5P3</strain>
    </source>
</reference>
<keyword evidence="3" id="KW-1134">Transmembrane beta strand</keyword>
<keyword evidence="7" id="KW-0732">Signal</keyword>
<dbReference type="PANTHER" id="PTHR30069">
    <property type="entry name" value="TONB-DEPENDENT OUTER MEMBRANE RECEPTOR"/>
    <property type="match status" value="1"/>
</dbReference>
<dbReference type="Proteomes" id="UP000584867">
    <property type="component" value="Unassembled WGS sequence"/>
</dbReference>
<dbReference type="GO" id="GO:0030246">
    <property type="term" value="F:carbohydrate binding"/>
    <property type="evidence" value="ECO:0007669"/>
    <property type="project" value="InterPro"/>
</dbReference>
<evidence type="ECO:0000313" key="9">
    <source>
        <dbReference type="EMBL" id="MBB5064177.1"/>
    </source>
</evidence>
<dbReference type="InterPro" id="IPR036942">
    <property type="entry name" value="Beta-barrel_TonB_sf"/>
</dbReference>
<dbReference type="SUPFAM" id="SSF49452">
    <property type="entry name" value="Starch-binding domain-like"/>
    <property type="match status" value="1"/>
</dbReference>
<dbReference type="InterPro" id="IPR013784">
    <property type="entry name" value="Carb-bd-like_fold"/>
</dbReference>
<feature type="chain" id="PRO_5030694926" description="TonB-dependent transporter Oar-like beta-barrel domain-containing protein" evidence="7">
    <location>
        <begin position="25"/>
        <end position="1127"/>
    </location>
</feature>
<proteinExistence type="predicted"/>
<dbReference type="EMBL" id="JACHIO010000009">
    <property type="protein sequence ID" value="MBB5064177.1"/>
    <property type="molecule type" value="Genomic_DNA"/>
</dbReference>
<evidence type="ECO:0000256" key="4">
    <source>
        <dbReference type="ARBA" id="ARBA00022692"/>
    </source>
</evidence>
<dbReference type="Gene3D" id="2.60.40.1120">
    <property type="entry name" value="Carboxypeptidase-like, regulatory domain"/>
    <property type="match status" value="1"/>
</dbReference>
<dbReference type="Gene3D" id="2.40.170.20">
    <property type="entry name" value="TonB-dependent receptor, beta-barrel domain"/>
    <property type="match status" value="1"/>
</dbReference>
<dbReference type="PANTHER" id="PTHR30069:SF46">
    <property type="entry name" value="OAR PROTEIN"/>
    <property type="match status" value="1"/>
</dbReference>
<dbReference type="SUPFAM" id="SSF56935">
    <property type="entry name" value="Porins"/>
    <property type="match status" value="1"/>
</dbReference>
<comment type="caution">
    <text evidence="9">The sequence shown here is derived from an EMBL/GenBank/DDBJ whole genome shotgun (WGS) entry which is preliminary data.</text>
</comment>
<evidence type="ECO:0000259" key="8">
    <source>
        <dbReference type="Pfam" id="PF25183"/>
    </source>
</evidence>
<dbReference type="GO" id="GO:0015344">
    <property type="term" value="F:siderophore uptake transmembrane transporter activity"/>
    <property type="evidence" value="ECO:0007669"/>
    <property type="project" value="TreeGrafter"/>
</dbReference>
<keyword evidence="2" id="KW-0813">Transport</keyword>
<evidence type="ECO:0000256" key="3">
    <source>
        <dbReference type="ARBA" id="ARBA00022452"/>
    </source>
</evidence>
<comment type="subcellular location">
    <subcellularLocation>
        <location evidence="1">Cell outer membrane</location>
        <topology evidence="1">Multi-pass membrane protein</topology>
    </subcellularLocation>
</comment>
<dbReference type="InterPro" id="IPR057601">
    <property type="entry name" value="Oar-like_b-barrel"/>
</dbReference>
<organism evidence="9 10">
    <name type="scientific">Granulicella mallensis</name>
    <dbReference type="NCBI Taxonomy" id="940614"/>
    <lineage>
        <taxon>Bacteria</taxon>
        <taxon>Pseudomonadati</taxon>
        <taxon>Acidobacteriota</taxon>
        <taxon>Terriglobia</taxon>
        <taxon>Terriglobales</taxon>
        <taxon>Acidobacteriaceae</taxon>
        <taxon>Granulicella</taxon>
    </lineage>
</organism>
<dbReference type="RefSeq" id="WP_184255850.1">
    <property type="nucleotide sequence ID" value="NZ_JACHIO010000009.1"/>
</dbReference>